<accession>A0A6J4URN8</accession>
<sequence length="275" mass="29887">MDGSNLDVRSDDGAALGGPAPAELFDASCLLGRTAVHQPGAPTNADELVDALRFFGIGEALVFHADAAEYSPSVGNDRLIADIAGRPMLHPCWVLGPHQTGELSPPNELVPAMIRAGVRACRLCPYDHRFRFRLWNIGQLLERLAAHRTPVWVDFGMRGWTDEFVDWEGLVEVCAAFPHLPVILVRTGIGGNRRLFPAMERCPNLLIETSYYTVHRGIEMVAATFGAERVLFGSGFPTRAPGPAVTALAYARLSEADRTRIAGGNLRSLLHGVKP</sequence>
<dbReference type="InterPro" id="IPR032466">
    <property type="entry name" value="Metal_Hydrolase"/>
</dbReference>
<dbReference type="Gene3D" id="3.20.20.140">
    <property type="entry name" value="Metal-dependent hydrolases"/>
    <property type="match status" value="1"/>
</dbReference>
<dbReference type="SUPFAM" id="SSF51556">
    <property type="entry name" value="Metallo-dependent hydrolases"/>
    <property type="match status" value="1"/>
</dbReference>
<organism evidence="2">
    <name type="scientific">uncultured Thermomicrobiales bacterium</name>
    <dbReference type="NCBI Taxonomy" id="1645740"/>
    <lineage>
        <taxon>Bacteria</taxon>
        <taxon>Pseudomonadati</taxon>
        <taxon>Thermomicrobiota</taxon>
        <taxon>Thermomicrobia</taxon>
        <taxon>Thermomicrobiales</taxon>
        <taxon>environmental samples</taxon>
    </lineage>
</organism>
<feature type="domain" description="Amidohydrolase-related" evidence="1">
    <location>
        <begin position="75"/>
        <end position="265"/>
    </location>
</feature>
<name>A0A6J4URN8_9BACT</name>
<protein>
    <recommendedName>
        <fullName evidence="1">Amidohydrolase-related domain-containing protein</fullName>
    </recommendedName>
</protein>
<gene>
    <name evidence="2" type="ORF">AVDCRST_MAG73-3374</name>
</gene>
<dbReference type="Pfam" id="PF04909">
    <property type="entry name" value="Amidohydro_2"/>
    <property type="match status" value="1"/>
</dbReference>
<proteinExistence type="predicted"/>
<dbReference type="EMBL" id="CADCWE010000227">
    <property type="protein sequence ID" value="CAA9557918.1"/>
    <property type="molecule type" value="Genomic_DNA"/>
</dbReference>
<evidence type="ECO:0000259" key="1">
    <source>
        <dbReference type="Pfam" id="PF04909"/>
    </source>
</evidence>
<reference evidence="2" key="1">
    <citation type="submission" date="2020-02" db="EMBL/GenBank/DDBJ databases">
        <authorList>
            <person name="Meier V. D."/>
        </authorList>
    </citation>
    <scope>NUCLEOTIDE SEQUENCE</scope>
    <source>
        <strain evidence="2">AVDCRST_MAG73</strain>
    </source>
</reference>
<dbReference type="InterPro" id="IPR006680">
    <property type="entry name" value="Amidohydro-rel"/>
</dbReference>
<evidence type="ECO:0000313" key="2">
    <source>
        <dbReference type="EMBL" id="CAA9557918.1"/>
    </source>
</evidence>
<dbReference type="GO" id="GO:0016787">
    <property type="term" value="F:hydrolase activity"/>
    <property type="evidence" value="ECO:0007669"/>
    <property type="project" value="InterPro"/>
</dbReference>
<dbReference type="AlphaFoldDB" id="A0A6J4URN8"/>